<organism evidence="6 7">
    <name type="scientific">Undibacterium cyanobacteriorum</name>
    <dbReference type="NCBI Taxonomy" id="3073561"/>
    <lineage>
        <taxon>Bacteria</taxon>
        <taxon>Pseudomonadati</taxon>
        <taxon>Pseudomonadota</taxon>
        <taxon>Betaproteobacteria</taxon>
        <taxon>Burkholderiales</taxon>
        <taxon>Oxalobacteraceae</taxon>
        <taxon>Undibacterium</taxon>
    </lineage>
</organism>
<dbReference type="NCBIfam" id="NF008352">
    <property type="entry name" value="PRK11139.1"/>
    <property type="match status" value="1"/>
</dbReference>
<dbReference type="Gene3D" id="1.10.10.10">
    <property type="entry name" value="Winged helix-like DNA-binding domain superfamily/Winged helix DNA-binding domain"/>
    <property type="match status" value="1"/>
</dbReference>
<evidence type="ECO:0000256" key="1">
    <source>
        <dbReference type="ARBA" id="ARBA00009437"/>
    </source>
</evidence>
<dbReference type="InterPro" id="IPR036390">
    <property type="entry name" value="WH_DNA-bd_sf"/>
</dbReference>
<dbReference type="Gene3D" id="3.40.190.10">
    <property type="entry name" value="Periplasmic binding protein-like II"/>
    <property type="match status" value="2"/>
</dbReference>
<dbReference type="RefSeq" id="WP_309483296.1">
    <property type="nucleotide sequence ID" value="NZ_CP133720.1"/>
</dbReference>
<evidence type="ECO:0000256" key="3">
    <source>
        <dbReference type="ARBA" id="ARBA00023125"/>
    </source>
</evidence>
<evidence type="ECO:0000259" key="5">
    <source>
        <dbReference type="PROSITE" id="PS50931"/>
    </source>
</evidence>
<dbReference type="PROSITE" id="PS50931">
    <property type="entry name" value="HTH_LYSR"/>
    <property type="match status" value="1"/>
</dbReference>
<evidence type="ECO:0000256" key="4">
    <source>
        <dbReference type="ARBA" id="ARBA00023163"/>
    </source>
</evidence>
<comment type="similarity">
    <text evidence="1">Belongs to the LysR transcriptional regulatory family.</text>
</comment>
<dbReference type="InterPro" id="IPR005119">
    <property type="entry name" value="LysR_subst-bd"/>
</dbReference>
<feature type="domain" description="HTH lysR-type" evidence="5">
    <location>
        <begin position="1"/>
        <end position="61"/>
    </location>
</feature>
<evidence type="ECO:0000313" key="6">
    <source>
        <dbReference type="EMBL" id="WMW81819.1"/>
    </source>
</evidence>
<evidence type="ECO:0000313" key="7">
    <source>
        <dbReference type="Proteomes" id="UP001181355"/>
    </source>
</evidence>
<name>A0ABY9RM97_9BURK</name>
<dbReference type="InterPro" id="IPR058163">
    <property type="entry name" value="LysR-type_TF_proteobact-type"/>
</dbReference>
<dbReference type="Pfam" id="PF03466">
    <property type="entry name" value="LysR_substrate"/>
    <property type="match status" value="1"/>
</dbReference>
<keyword evidence="7" id="KW-1185">Reference proteome</keyword>
<protein>
    <submittedName>
        <fullName evidence="6">Transcriptional regulator GcvA</fullName>
    </submittedName>
</protein>
<dbReference type="CDD" id="cd08432">
    <property type="entry name" value="PBP2_GcdR_TrpI_HvrB_AmpR_like"/>
    <property type="match status" value="1"/>
</dbReference>
<gene>
    <name evidence="6" type="primary">gcvA</name>
    <name evidence="6" type="ORF">RF679_05930</name>
</gene>
<dbReference type="Pfam" id="PF00126">
    <property type="entry name" value="HTH_1"/>
    <property type="match status" value="1"/>
</dbReference>
<dbReference type="SUPFAM" id="SSF53850">
    <property type="entry name" value="Periplasmic binding protein-like II"/>
    <property type="match status" value="1"/>
</dbReference>
<proteinExistence type="inferred from homology"/>
<dbReference type="SUPFAM" id="SSF46785">
    <property type="entry name" value="Winged helix' DNA-binding domain"/>
    <property type="match status" value="1"/>
</dbReference>
<keyword evidence="2" id="KW-0805">Transcription regulation</keyword>
<evidence type="ECO:0000256" key="2">
    <source>
        <dbReference type="ARBA" id="ARBA00023015"/>
    </source>
</evidence>
<keyword evidence="3" id="KW-0238">DNA-binding</keyword>
<dbReference type="PRINTS" id="PR00039">
    <property type="entry name" value="HTHLYSR"/>
</dbReference>
<dbReference type="PANTHER" id="PTHR30537">
    <property type="entry name" value="HTH-TYPE TRANSCRIPTIONAL REGULATOR"/>
    <property type="match status" value="1"/>
</dbReference>
<keyword evidence="4" id="KW-0804">Transcription</keyword>
<reference evidence="6" key="1">
    <citation type="submission" date="2023-09" db="EMBL/GenBank/DDBJ databases">
        <title>Undibacterium sp. 20NA77.5 isolated from freshwater.</title>
        <authorList>
            <person name="Le V."/>
            <person name="Ko S.-R."/>
            <person name="Ahn C.-Y."/>
            <person name="Oh H.-M."/>
        </authorList>
    </citation>
    <scope>NUCLEOTIDE SEQUENCE</scope>
    <source>
        <strain evidence="6">20NA77.5</strain>
    </source>
</reference>
<dbReference type="PANTHER" id="PTHR30537:SF79">
    <property type="entry name" value="TRANSCRIPTIONAL REGULATOR-RELATED"/>
    <property type="match status" value="1"/>
</dbReference>
<dbReference type="EMBL" id="CP133720">
    <property type="protein sequence ID" value="WMW81819.1"/>
    <property type="molecule type" value="Genomic_DNA"/>
</dbReference>
<accession>A0ABY9RM97</accession>
<dbReference type="Proteomes" id="UP001181355">
    <property type="component" value="Chromosome"/>
</dbReference>
<dbReference type="InterPro" id="IPR036388">
    <property type="entry name" value="WH-like_DNA-bd_sf"/>
</dbReference>
<sequence>MATASLNALQTFETAARMKSYSSAAQELHITHSAVSQQMRSLEQALGVALFERKGRQMKLTAHGQQLLKQIQPALRQISRALDQIQSEQKTPAIKVATLQSFATFWLLPRLGKFQALHPNLAIHIQAAIGLVNLEKTKTDIAIRFGLGRWDGYEAEKLLDDHLYPVCSPHFNKGRLPSSPQQLKRHRILCVEHGREWQNWGQYAGIEISDFKVESHLSDSNLMLTAAMAGQGIAVARHSLVAAEVAAGNLVRLFDVVAPSDYSYYLVTPTGAPKSENLQAFAEWLKKEARRFAKSQLK</sequence>
<dbReference type="InterPro" id="IPR000847">
    <property type="entry name" value="LysR_HTH_N"/>
</dbReference>